<organism evidence="2 3">
    <name type="scientific">Puccinia striiformis</name>
    <dbReference type="NCBI Taxonomy" id="27350"/>
    <lineage>
        <taxon>Eukaryota</taxon>
        <taxon>Fungi</taxon>
        <taxon>Dikarya</taxon>
        <taxon>Basidiomycota</taxon>
        <taxon>Pucciniomycotina</taxon>
        <taxon>Pucciniomycetes</taxon>
        <taxon>Pucciniales</taxon>
        <taxon>Pucciniaceae</taxon>
        <taxon>Puccinia</taxon>
    </lineage>
</organism>
<evidence type="ECO:0000313" key="2">
    <source>
        <dbReference type="EMBL" id="POW03242.1"/>
    </source>
</evidence>
<feature type="region of interest" description="Disordered" evidence="1">
    <location>
        <begin position="30"/>
        <end position="57"/>
    </location>
</feature>
<dbReference type="VEuPathDB" id="FungiDB:PSTT_12373"/>
<keyword evidence="3" id="KW-1185">Reference proteome</keyword>
<protein>
    <submittedName>
        <fullName evidence="2">Uncharacterized protein</fullName>
    </submittedName>
</protein>
<comment type="caution">
    <text evidence="2">The sequence shown here is derived from an EMBL/GenBank/DDBJ whole genome shotgun (WGS) entry which is preliminary data.</text>
</comment>
<dbReference type="EMBL" id="PKSM01000201">
    <property type="protein sequence ID" value="POW03242.1"/>
    <property type="molecule type" value="Genomic_DNA"/>
</dbReference>
<accession>A0A2S4V157</accession>
<sequence>MLKLNCLRDIAFVFVLKNARRYGLMSSNTNNDTKLPFPKNTNPDNQTLNPKTTERSQMDRAQSIIFETLVKATPLLCDNNFSMWKSKILSIVEFLGVKEVFVDGNGTLSSDTVKTV</sequence>
<dbReference type="AlphaFoldDB" id="A0A2S4V157"/>
<name>A0A2S4V157_9BASI</name>
<dbReference type="VEuPathDB" id="FungiDB:PSHT_11791"/>
<feature type="compositionally biased region" description="Polar residues" evidence="1">
    <location>
        <begin position="30"/>
        <end position="51"/>
    </location>
</feature>
<proteinExistence type="predicted"/>
<reference evidence="2 3" key="1">
    <citation type="submission" date="2017-12" db="EMBL/GenBank/DDBJ databases">
        <title>Gene loss provides genomic basis for host adaptation in cereal stripe rust fungi.</title>
        <authorList>
            <person name="Xia C."/>
        </authorList>
    </citation>
    <scope>NUCLEOTIDE SEQUENCE [LARGE SCALE GENOMIC DNA]</scope>
    <source>
        <strain evidence="2 3">93TX-2</strain>
    </source>
</reference>
<evidence type="ECO:0000256" key="1">
    <source>
        <dbReference type="SAM" id="MobiDB-lite"/>
    </source>
</evidence>
<evidence type="ECO:0000313" key="3">
    <source>
        <dbReference type="Proteomes" id="UP000238274"/>
    </source>
</evidence>
<dbReference type="Proteomes" id="UP000238274">
    <property type="component" value="Unassembled WGS sequence"/>
</dbReference>
<reference evidence="3" key="3">
    <citation type="journal article" date="2018" name="Mol. Plant Microbe Interact.">
        <title>Genome sequence resources for the wheat stripe rust pathogen (Puccinia striiformis f. sp. tritici) and the barley stripe rust pathogen (Puccinia striiformis f. sp. hordei).</title>
        <authorList>
            <person name="Xia C."/>
            <person name="Wang M."/>
            <person name="Yin C."/>
            <person name="Cornejo O.E."/>
            <person name="Hulbert S.H."/>
            <person name="Chen X."/>
        </authorList>
    </citation>
    <scope>NUCLEOTIDE SEQUENCE [LARGE SCALE GENOMIC DNA]</scope>
    <source>
        <strain evidence="3">93TX-2</strain>
    </source>
</reference>
<reference evidence="3" key="2">
    <citation type="journal article" date="2018" name="BMC Genomics">
        <title>Genomic insights into host adaptation between the wheat stripe rust pathogen (Puccinia striiformis f. sp. tritici) and the barley stripe rust pathogen (Puccinia striiformis f. sp. hordei).</title>
        <authorList>
            <person name="Xia C."/>
            <person name="Wang M."/>
            <person name="Yin C."/>
            <person name="Cornejo O.E."/>
            <person name="Hulbert S.H."/>
            <person name="Chen X."/>
        </authorList>
    </citation>
    <scope>NUCLEOTIDE SEQUENCE [LARGE SCALE GENOMIC DNA]</scope>
    <source>
        <strain evidence="3">93TX-2</strain>
    </source>
</reference>
<gene>
    <name evidence="2" type="ORF">PSHT_11791</name>
</gene>
<dbReference type="OrthoDB" id="10557426at2759"/>